<name>A0A376CMS8_9CORY</name>
<dbReference type="STRING" id="35756.GCA_001044155_00854"/>
<gene>
    <name evidence="1" type="ORF">NCTC11862_01394</name>
</gene>
<dbReference type="AlphaFoldDB" id="A0A376CMS8"/>
<accession>A0A376CMS8</accession>
<sequence length="157" mass="17830">MLTSPLRHYVGPIDEVNRKKNDEDSFPLSTYPMFSAYRRGRITVPHVIGLTATGQRINLHYTHFGLGGLNHTRRQLSKAIRKKRAVEVAQAYADSVARRPRDNERDVVEVLVVRSRFLFDEYFSSNKKPQAESVHARCLIGSQAEAGPGKPLPRMED</sequence>
<reference evidence="1 2" key="1">
    <citation type="submission" date="2018-06" db="EMBL/GenBank/DDBJ databases">
        <authorList>
            <consortium name="Pathogen Informatics"/>
            <person name="Doyle S."/>
        </authorList>
    </citation>
    <scope>NUCLEOTIDE SEQUENCE [LARGE SCALE GENOMIC DNA]</scope>
    <source>
        <strain evidence="1 2">NCTC11862</strain>
    </source>
</reference>
<evidence type="ECO:0000313" key="2">
    <source>
        <dbReference type="Proteomes" id="UP000254467"/>
    </source>
</evidence>
<dbReference type="Proteomes" id="UP000254467">
    <property type="component" value="Unassembled WGS sequence"/>
</dbReference>
<proteinExistence type="predicted"/>
<protein>
    <submittedName>
        <fullName evidence="1">Uncharacterized protein</fullName>
    </submittedName>
</protein>
<organism evidence="1 2">
    <name type="scientific">Corynebacterium pilosum</name>
    <dbReference type="NCBI Taxonomy" id="35756"/>
    <lineage>
        <taxon>Bacteria</taxon>
        <taxon>Bacillati</taxon>
        <taxon>Actinomycetota</taxon>
        <taxon>Actinomycetes</taxon>
        <taxon>Mycobacteriales</taxon>
        <taxon>Corynebacteriaceae</taxon>
        <taxon>Corynebacterium</taxon>
    </lineage>
</organism>
<dbReference type="RefSeq" id="WP_018581598.1">
    <property type="nucleotide sequence ID" value="NZ_LDYD01000005.1"/>
</dbReference>
<evidence type="ECO:0000313" key="1">
    <source>
        <dbReference type="EMBL" id="STC69595.1"/>
    </source>
</evidence>
<dbReference type="OrthoDB" id="5119036at2"/>
<dbReference type="EMBL" id="UFXQ01000001">
    <property type="protein sequence ID" value="STC69595.1"/>
    <property type="molecule type" value="Genomic_DNA"/>
</dbReference>
<keyword evidence="2" id="KW-1185">Reference proteome</keyword>